<evidence type="ECO:0000313" key="8">
    <source>
        <dbReference type="EMBL" id="KAI9559735.1"/>
    </source>
</evidence>
<dbReference type="AlphaFoldDB" id="A0AAD5LBP4"/>
<dbReference type="InterPro" id="IPR044898">
    <property type="entry name" value="CDI_dom_sf"/>
</dbReference>
<dbReference type="PANTHER" id="PTHR10265">
    <property type="entry name" value="CYCLIN-DEPENDENT KINASE INHIBITOR 1"/>
    <property type="match status" value="1"/>
</dbReference>
<dbReference type="GO" id="GO:0005634">
    <property type="term" value="C:nucleus"/>
    <property type="evidence" value="ECO:0007669"/>
    <property type="project" value="UniProtKB-SubCell"/>
</dbReference>
<dbReference type="Pfam" id="PF02234">
    <property type="entry name" value="CDI"/>
    <property type="match status" value="1"/>
</dbReference>
<feature type="domain" description="Cyclin-dependent kinase inhibitor" evidence="7">
    <location>
        <begin position="44"/>
        <end position="86"/>
    </location>
</feature>
<dbReference type="Gene3D" id="4.10.365.10">
    <property type="entry name" value="p27"/>
    <property type="match status" value="1"/>
</dbReference>
<dbReference type="EMBL" id="WJBH02000004">
    <property type="protein sequence ID" value="KAI9559735.1"/>
    <property type="molecule type" value="Genomic_DNA"/>
</dbReference>
<reference evidence="8 9" key="1">
    <citation type="submission" date="2022-05" db="EMBL/GenBank/DDBJ databases">
        <title>A multi-omics perspective on studying reproductive biology in Daphnia sinensis.</title>
        <authorList>
            <person name="Jia J."/>
        </authorList>
    </citation>
    <scope>NUCLEOTIDE SEQUENCE [LARGE SCALE GENOMIC DNA]</scope>
    <source>
        <strain evidence="8 9">WSL</strain>
    </source>
</reference>
<evidence type="ECO:0000256" key="4">
    <source>
        <dbReference type="ARBA" id="ARBA00023242"/>
    </source>
</evidence>
<feature type="compositionally biased region" description="Basic and acidic residues" evidence="6">
    <location>
        <begin position="149"/>
        <end position="158"/>
    </location>
</feature>
<gene>
    <name evidence="8" type="ORF">GHT06_013740</name>
</gene>
<keyword evidence="9" id="KW-1185">Reference proteome</keyword>
<keyword evidence="4" id="KW-0539">Nucleus</keyword>
<protein>
    <recommendedName>
        <fullName evidence="7">Cyclin-dependent kinase inhibitor domain-containing protein</fullName>
    </recommendedName>
</protein>
<evidence type="ECO:0000256" key="6">
    <source>
        <dbReference type="SAM" id="MobiDB-lite"/>
    </source>
</evidence>
<evidence type="ECO:0000256" key="2">
    <source>
        <dbReference type="ARBA" id="ARBA00006726"/>
    </source>
</evidence>
<proteinExistence type="inferred from homology"/>
<comment type="caution">
    <text evidence="8">The sequence shown here is derived from an EMBL/GenBank/DDBJ whole genome shotgun (WGS) entry which is preliminary data.</text>
</comment>
<evidence type="ECO:0000313" key="9">
    <source>
        <dbReference type="Proteomes" id="UP000820818"/>
    </source>
</evidence>
<keyword evidence="3" id="KW-0649">Protein kinase inhibitor</keyword>
<comment type="similarity">
    <text evidence="2">Belongs to the CDI family.</text>
</comment>
<accession>A0AAD5LBP4</accession>
<sequence>MPIVQVPSYGFHSAVGGHPAPSHMAVRGPVSPVRRRLFVSDDEEDVQDNRLAVERQLAQIQREQTIQWNFDFANGVPLQGRYLWQPTPLLDRPSHPLPPPAGIKRPIDNQADPAAPRCKQMKPDLHDAINNNHRCVNQKKITDFMKNQKLSESKRRDGGSLPSSSNGVDH</sequence>
<keyword evidence="5" id="KW-0131">Cell cycle</keyword>
<comment type="subcellular location">
    <subcellularLocation>
        <location evidence="1">Nucleus</location>
    </subcellularLocation>
</comment>
<dbReference type="GO" id="GO:0004861">
    <property type="term" value="F:cyclin-dependent protein serine/threonine kinase inhibitor activity"/>
    <property type="evidence" value="ECO:0007669"/>
    <property type="project" value="InterPro"/>
</dbReference>
<evidence type="ECO:0000259" key="7">
    <source>
        <dbReference type="Pfam" id="PF02234"/>
    </source>
</evidence>
<evidence type="ECO:0000256" key="3">
    <source>
        <dbReference type="ARBA" id="ARBA00023013"/>
    </source>
</evidence>
<dbReference type="Proteomes" id="UP000820818">
    <property type="component" value="Linkage Group LG4"/>
</dbReference>
<dbReference type="GO" id="GO:0051726">
    <property type="term" value="P:regulation of cell cycle"/>
    <property type="evidence" value="ECO:0007669"/>
    <property type="project" value="InterPro"/>
</dbReference>
<organism evidence="8 9">
    <name type="scientific">Daphnia sinensis</name>
    <dbReference type="NCBI Taxonomy" id="1820382"/>
    <lineage>
        <taxon>Eukaryota</taxon>
        <taxon>Metazoa</taxon>
        <taxon>Ecdysozoa</taxon>
        <taxon>Arthropoda</taxon>
        <taxon>Crustacea</taxon>
        <taxon>Branchiopoda</taxon>
        <taxon>Diplostraca</taxon>
        <taxon>Cladocera</taxon>
        <taxon>Anomopoda</taxon>
        <taxon>Daphniidae</taxon>
        <taxon>Daphnia</taxon>
        <taxon>Daphnia similis group</taxon>
    </lineage>
</organism>
<name>A0AAD5LBP4_9CRUS</name>
<feature type="compositionally biased region" description="Polar residues" evidence="6">
    <location>
        <begin position="161"/>
        <end position="170"/>
    </location>
</feature>
<evidence type="ECO:0000256" key="1">
    <source>
        <dbReference type="ARBA" id="ARBA00004123"/>
    </source>
</evidence>
<evidence type="ECO:0000256" key="5">
    <source>
        <dbReference type="ARBA" id="ARBA00023306"/>
    </source>
</evidence>
<dbReference type="InterPro" id="IPR003175">
    <property type="entry name" value="CDI_dom"/>
</dbReference>
<feature type="region of interest" description="Disordered" evidence="6">
    <location>
        <begin position="142"/>
        <end position="170"/>
    </location>
</feature>
<dbReference type="PANTHER" id="PTHR10265:SF45">
    <property type="entry name" value="DACAPO"/>
    <property type="match status" value="1"/>
</dbReference>